<organism evidence="7 8">
    <name type="scientific">Marinomonas spartinae</name>
    <dbReference type="NCBI Taxonomy" id="1792290"/>
    <lineage>
        <taxon>Bacteria</taxon>
        <taxon>Pseudomonadati</taxon>
        <taxon>Pseudomonadota</taxon>
        <taxon>Gammaproteobacteria</taxon>
        <taxon>Oceanospirillales</taxon>
        <taxon>Oceanospirillaceae</taxon>
        <taxon>Marinomonas</taxon>
    </lineage>
</organism>
<sequence length="321" mass="35860">MSFFKKDGYGVPIVLAVGLHLAILLIGVVTINFSDDSLPAPKRPPIVHATVVDISKTIIGKREAEKKKEAQQQAEIAKQKELAAKKKAKELAERKAFEAQKKQLAQAKKAQEQAIRKAEAAAKAKEEAAAAKKKKEQEIARQKQLADQRAKEKAAQKAAEEKKRQEEAKKKAQAAEEAKRQKELERQKQEIARKAEQERLAKEAARQAKAKAEAEKKAAQEAKLVQSISGLINNRIAQAWIRPPNARNNMKTKLQISFLPTGEVQNVQVVESSGDALFDQRAVNAARNMGVIRELSKVDPYVFERNFRNVVIIFNPQDLRN</sequence>
<evidence type="ECO:0000256" key="6">
    <source>
        <dbReference type="SAM" id="Phobius"/>
    </source>
</evidence>
<keyword evidence="3 6" id="KW-1133">Transmembrane helix</keyword>
<evidence type="ECO:0000256" key="5">
    <source>
        <dbReference type="SAM" id="MobiDB-lite"/>
    </source>
</evidence>
<protein>
    <recommendedName>
        <fullName evidence="9">Cell envelope integrity inner membrane protein TolA</fullName>
    </recommendedName>
</protein>
<dbReference type="SUPFAM" id="SSF74653">
    <property type="entry name" value="TolA/TonB C-terminal domain"/>
    <property type="match status" value="1"/>
</dbReference>
<keyword evidence="8" id="KW-1185">Reference proteome</keyword>
<evidence type="ECO:0008006" key="9">
    <source>
        <dbReference type="Google" id="ProtNLM"/>
    </source>
</evidence>
<dbReference type="InterPro" id="IPR006260">
    <property type="entry name" value="TonB/TolA_C"/>
</dbReference>
<gene>
    <name evidence="7" type="ORF">MSP8886_02947</name>
</gene>
<dbReference type="Proteomes" id="UP000092544">
    <property type="component" value="Unassembled WGS sequence"/>
</dbReference>
<dbReference type="EMBL" id="FLOB01000007">
    <property type="protein sequence ID" value="SBS34066.1"/>
    <property type="molecule type" value="Genomic_DNA"/>
</dbReference>
<dbReference type="RefSeq" id="WP_067017727.1">
    <property type="nucleotide sequence ID" value="NZ_FLOB01000007.1"/>
</dbReference>
<evidence type="ECO:0000313" key="8">
    <source>
        <dbReference type="Proteomes" id="UP000092544"/>
    </source>
</evidence>
<feature type="transmembrane region" description="Helical" evidence="6">
    <location>
        <begin position="12"/>
        <end position="33"/>
    </location>
</feature>
<evidence type="ECO:0000256" key="4">
    <source>
        <dbReference type="ARBA" id="ARBA00023136"/>
    </source>
</evidence>
<keyword evidence="4 6" id="KW-0472">Membrane</keyword>
<proteinExistence type="predicted"/>
<dbReference type="Pfam" id="PF13103">
    <property type="entry name" value="TonB_2"/>
    <property type="match status" value="1"/>
</dbReference>
<name>A0A1A8TKJ9_9GAMM</name>
<evidence type="ECO:0000256" key="2">
    <source>
        <dbReference type="ARBA" id="ARBA00022692"/>
    </source>
</evidence>
<evidence type="ECO:0000313" key="7">
    <source>
        <dbReference type="EMBL" id="SBS34066.1"/>
    </source>
</evidence>
<dbReference type="Gene3D" id="3.30.1150.10">
    <property type="match status" value="1"/>
</dbReference>
<dbReference type="AlphaFoldDB" id="A0A1A8TKJ9"/>
<evidence type="ECO:0000256" key="1">
    <source>
        <dbReference type="ARBA" id="ARBA00004167"/>
    </source>
</evidence>
<dbReference type="OrthoDB" id="9779830at2"/>
<dbReference type="NCBIfam" id="TIGR01352">
    <property type="entry name" value="tonB_Cterm"/>
    <property type="match status" value="1"/>
</dbReference>
<evidence type="ECO:0000256" key="3">
    <source>
        <dbReference type="ARBA" id="ARBA00022989"/>
    </source>
</evidence>
<comment type="subcellular location">
    <subcellularLocation>
        <location evidence="1">Membrane</location>
        <topology evidence="1">Single-pass membrane protein</topology>
    </subcellularLocation>
</comment>
<accession>A0A1A8TKJ9</accession>
<dbReference type="STRING" id="1792290.MSP8886_02947"/>
<reference evidence="7 8" key="1">
    <citation type="submission" date="2016-06" db="EMBL/GenBank/DDBJ databases">
        <authorList>
            <person name="Kjaerup R.B."/>
            <person name="Dalgaard T.S."/>
            <person name="Juul-Madsen H.R."/>
        </authorList>
    </citation>
    <scope>NUCLEOTIDE SEQUENCE [LARGE SCALE GENOMIC DNA]</scope>
    <source>
        <strain evidence="7 8">CECT 8886</strain>
    </source>
</reference>
<keyword evidence="2 6" id="KW-0812">Transmembrane</keyword>
<dbReference type="GO" id="GO:0016020">
    <property type="term" value="C:membrane"/>
    <property type="evidence" value="ECO:0007669"/>
    <property type="project" value="UniProtKB-SubCell"/>
</dbReference>
<feature type="region of interest" description="Disordered" evidence="5">
    <location>
        <begin position="126"/>
        <end position="198"/>
    </location>
</feature>